<evidence type="ECO:0000259" key="2">
    <source>
        <dbReference type="PROSITE" id="PS51722"/>
    </source>
</evidence>
<dbReference type="RefSeq" id="WP_204058388.1">
    <property type="nucleotide sequence ID" value="NZ_BAAAGP010000010.1"/>
</dbReference>
<sequence length="597" mass="62353">MHVVATAGHVDHGKSTLVRALTGMEPDRLEEERRRGLTIELGYAWTALPSGERVAFVDVPGHERFLGTMLAGVGPVPAVMFVVAADEGWMPQSEEHLVALRTLGVRLGLLAVTRADLADPGPAMAEAQARLAKAGLGDAEAVAVSGRTGVGLDRLRAALDRLVVALPAPDPGAPVRLWIDRAFSVRGSGTVVTGTLPAGRVRTGDELELDGEPVRVRGLESLKEHVEAVTGVARVAVNLRGRVAAERGHALVTPGAWTRTDLVDVRLTPAEGAEGPDGSGGAAGALPPRLTVHIGSAAVPCEVRPLGPDAARLRLARPLPLHLGDVLLLRDPGRDPGRDRSVLRVLAGAAVLDVRPPGLARRGAARDRAAALSQAAPDAASLLRAHRLLRTADLVAMGCPPSGRPVLGDWHADPGYWAGLEARLPEVVRRHAARDPLEPGMPLEAARHELGLPDRRLVAALVRPPLAVADGRIVAGPAGLPAPVAGAVRRLAAELAERPFLAPDAGRLAALGLGPRELGAAVRAGALLRIAEGVVLLPGADRRAAAVLAGLPQPFTVSQAKTALDTSRRVAVPLLEHLDRAGLTERLDDAHRRCPPR</sequence>
<dbReference type="Gene3D" id="2.40.30.10">
    <property type="entry name" value="Translation factors"/>
    <property type="match status" value="1"/>
</dbReference>
<gene>
    <name evidence="3" type="primary">selB</name>
    <name evidence="3" type="ORF">Mco01_40160</name>
</gene>
<dbReference type="Pfam" id="PF00009">
    <property type="entry name" value="GTP_EFTU"/>
    <property type="match status" value="1"/>
</dbReference>
<dbReference type="PANTHER" id="PTHR43721:SF22">
    <property type="entry name" value="ELONGATION FACTOR TU, MITOCHONDRIAL"/>
    <property type="match status" value="1"/>
</dbReference>
<feature type="domain" description="Tr-type G" evidence="2">
    <location>
        <begin position="1"/>
        <end position="170"/>
    </location>
</feature>
<dbReference type="InterPro" id="IPR009000">
    <property type="entry name" value="Transl_B-barrel_sf"/>
</dbReference>
<dbReference type="InterPro" id="IPR036388">
    <property type="entry name" value="WH-like_DNA-bd_sf"/>
</dbReference>
<dbReference type="SUPFAM" id="SSF46785">
    <property type="entry name" value="Winged helix' DNA-binding domain"/>
    <property type="match status" value="1"/>
</dbReference>
<evidence type="ECO:0000313" key="3">
    <source>
        <dbReference type="EMBL" id="GIH41016.1"/>
    </source>
</evidence>
<dbReference type="Gene3D" id="3.40.50.300">
    <property type="entry name" value="P-loop containing nucleotide triphosphate hydrolases"/>
    <property type="match status" value="1"/>
</dbReference>
<protein>
    <submittedName>
        <fullName evidence="3">Translation elongation factor</fullName>
    </submittedName>
</protein>
<dbReference type="CDD" id="cd04171">
    <property type="entry name" value="SelB"/>
    <property type="match status" value="1"/>
</dbReference>
<keyword evidence="3" id="KW-0648">Protein biosynthesis</keyword>
<organism evidence="3 4">
    <name type="scientific">Microbispora corallina</name>
    <dbReference type="NCBI Taxonomy" id="83302"/>
    <lineage>
        <taxon>Bacteria</taxon>
        <taxon>Bacillati</taxon>
        <taxon>Actinomycetota</taxon>
        <taxon>Actinomycetes</taxon>
        <taxon>Streptosporangiales</taxon>
        <taxon>Streptosporangiaceae</taxon>
        <taxon>Microbispora</taxon>
    </lineage>
</organism>
<reference evidence="3 4" key="1">
    <citation type="submission" date="2021-01" db="EMBL/GenBank/DDBJ databases">
        <title>Whole genome shotgun sequence of Microbispora corallina NBRC 16416.</title>
        <authorList>
            <person name="Komaki H."/>
            <person name="Tamura T."/>
        </authorList>
    </citation>
    <scope>NUCLEOTIDE SEQUENCE [LARGE SCALE GENOMIC DNA]</scope>
    <source>
        <strain evidence="3 4">NBRC 16416</strain>
    </source>
</reference>
<dbReference type="Gene3D" id="1.10.10.10">
    <property type="entry name" value="Winged helix-like DNA-binding domain superfamily/Winged helix DNA-binding domain"/>
    <property type="match status" value="1"/>
</dbReference>
<dbReference type="InterPro" id="IPR015191">
    <property type="entry name" value="SelB_WHD4"/>
</dbReference>
<dbReference type="InterPro" id="IPR000795">
    <property type="entry name" value="T_Tr_GTP-bd_dom"/>
</dbReference>
<dbReference type="PROSITE" id="PS51722">
    <property type="entry name" value="G_TR_2"/>
    <property type="match status" value="1"/>
</dbReference>
<dbReference type="Proteomes" id="UP000603904">
    <property type="component" value="Unassembled WGS sequence"/>
</dbReference>
<dbReference type="EMBL" id="BOOC01000018">
    <property type="protein sequence ID" value="GIH41016.1"/>
    <property type="molecule type" value="Genomic_DNA"/>
</dbReference>
<keyword evidence="1" id="KW-0547">Nucleotide-binding</keyword>
<dbReference type="GO" id="GO:0003746">
    <property type="term" value="F:translation elongation factor activity"/>
    <property type="evidence" value="ECO:0007669"/>
    <property type="project" value="UniProtKB-KW"/>
</dbReference>
<dbReference type="PANTHER" id="PTHR43721">
    <property type="entry name" value="ELONGATION FACTOR TU-RELATED"/>
    <property type="match status" value="1"/>
</dbReference>
<dbReference type="SUPFAM" id="SSF50447">
    <property type="entry name" value="Translation proteins"/>
    <property type="match status" value="1"/>
</dbReference>
<dbReference type="InterPro" id="IPR036390">
    <property type="entry name" value="WH_DNA-bd_sf"/>
</dbReference>
<dbReference type="InterPro" id="IPR050055">
    <property type="entry name" value="EF-Tu_GTPase"/>
</dbReference>
<keyword evidence="1" id="KW-0342">GTP-binding</keyword>
<keyword evidence="4" id="KW-1185">Reference proteome</keyword>
<proteinExistence type="predicted"/>
<keyword evidence="3" id="KW-0251">Elongation factor</keyword>
<evidence type="ECO:0000313" key="4">
    <source>
        <dbReference type="Proteomes" id="UP000603904"/>
    </source>
</evidence>
<dbReference type="Pfam" id="PF09107">
    <property type="entry name" value="WHD_3rd_SelB"/>
    <property type="match status" value="1"/>
</dbReference>
<dbReference type="InterPro" id="IPR027417">
    <property type="entry name" value="P-loop_NTPase"/>
</dbReference>
<name>A0ABQ4G1T6_9ACTN</name>
<dbReference type="SUPFAM" id="SSF52540">
    <property type="entry name" value="P-loop containing nucleoside triphosphate hydrolases"/>
    <property type="match status" value="1"/>
</dbReference>
<evidence type="ECO:0000256" key="1">
    <source>
        <dbReference type="ARBA" id="ARBA00023134"/>
    </source>
</evidence>
<accession>A0ABQ4G1T6</accession>
<comment type="caution">
    <text evidence="3">The sequence shown here is derived from an EMBL/GenBank/DDBJ whole genome shotgun (WGS) entry which is preliminary data.</text>
</comment>